<evidence type="ECO:0000256" key="9">
    <source>
        <dbReference type="ARBA" id="ARBA00023180"/>
    </source>
</evidence>
<keyword evidence="9" id="KW-0325">Glycoprotein</keyword>
<evidence type="ECO:0000256" key="8">
    <source>
        <dbReference type="ARBA" id="ARBA00023136"/>
    </source>
</evidence>
<evidence type="ECO:0000256" key="10">
    <source>
        <dbReference type="ARBA" id="ARBA00038150"/>
    </source>
</evidence>
<evidence type="ECO:0000313" key="12">
    <source>
        <dbReference type="Proteomes" id="UP001295444"/>
    </source>
</evidence>
<evidence type="ECO:0000313" key="11">
    <source>
        <dbReference type="EMBL" id="CAH2294172.1"/>
    </source>
</evidence>
<keyword evidence="8" id="KW-0472">Membrane</keyword>
<dbReference type="Proteomes" id="UP001295444">
    <property type="component" value="Chromosome 05"/>
</dbReference>
<keyword evidence="5" id="KW-0812">Transmembrane</keyword>
<comment type="similarity">
    <text evidence="10">Belongs to the glycosyltransferase 14 family.</text>
</comment>
<comment type="subcellular location">
    <subcellularLocation>
        <location evidence="1">Golgi apparatus membrane</location>
        <topology evidence="1">Single-pass type II membrane protein</topology>
    </subcellularLocation>
</comment>
<keyword evidence="7" id="KW-1133">Transmembrane helix</keyword>
<keyword evidence="3" id="KW-0328">Glycosyltransferase</keyword>
<keyword evidence="12" id="KW-1185">Reference proteome</keyword>
<dbReference type="PANTHER" id="PTHR19297">
    <property type="entry name" value="GLYCOSYLTRANSFERASE 14 FAMILY MEMBER"/>
    <property type="match status" value="1"/>
</dbReference>
<evidence type="ECO:0000256" key="1">
    <source>
        <dbReference type="ARBA" id="ARBA00004323"/>
    </source>
</evidence>
<evidence type="ECO:0000256" key="3">
    <source>
        <dbReference type="ARBA" id="ARBA00022676"/>
    </source>
</evidence>
<accession>A0AAD1W962</accession>
<dbReference type="InterPro" id="IPR003406">
    <property type="entry name" value="Glyco_trans_14"/>
</dbReference>
<evidence type="ECO:0000256" key="7">
    <source>
        <dbReference type="ARBA" id="ARBA00022989"/>
    </source>
</evidence>
<gene>
    <name evidence="11" type="ORF">PECUL_23A050721</name>
</gene>
<keyword evidence="4" id="KW-0808">Transferase</keyword>
<dbReference type="AlphaFoldDB" id="A0AAD1W962"/>
<protein>
    <submittedName>
        <fullName evidence="11">Beta-1,3-galactosyl-O-glycosyl-glyco beta-1,6-N-acetylglucosaminyltransferase</fullName>
    </submittedName>
</protein>
<dbReference type="PANTHER" id="PTHR19297:SF96">
    <property type="entry name" value="BETA-1,3-GALACTOSYL-O-GLYCOSYL-GLYCOPROTEIN BETA-1,6-N-ACETYLGLUCOSAMINYLTRANSFERASE"/>
    <property type="match status" value="1"/>
</dbReference>
<evidence type="ECO:0000256" key="5">
    <source>
        <dbReference type="ARBA" id="ARBA00022692"/>
    </source>
</evidence>
<dbReference type="GO" id="GO:0000139">
    <property type="term" value="C:Golgi membrane"/>
    <property type="evidence" value="ECO:0007669"/>
    <property type="project" value="UniProtKB-SubCell"/>
</dbReference>
<comment type="pathway">
    <text evidence="2">Protein modification; protein glycosylation.</text>
</comment>
<evidence type="ECO:0000256" key="6">
    <source>
        <dbReference type="ARBA" id="ARBA00022968"/>
    </source>
</evidence>
<proteinExistence type="inferred from homology"/>
<sequence>MPRGIIRHYNVKWKNLLLIILLMAATLTLLKHNHKYVFFNTSNNLELTDNNPQFPVNCTKILGGDVEEIQNAKLHLLTVDYRKHRHALTVEDYINMTKDCSLFTKERKYILYPLSKEESEFPIAYSIVVHHRIDMFERLLRSIYMPQNYYCIHVDQKASTSFLEAVKAIAFCFENVFIASQLETVVYASWTRVQADLNCMKDLHALNVQWKFLINLCGLDFPIKTNQEMVEMLKALKGENNLETEKMPSHKEVRWRKRHEIVDGYVKKTDIDKTLPPFNIPIFSGSAYFVVTRAFVSYLLTNEKTQSFLEWSKDTYSPDEFLWATLQRISEVPGSVPANSKYDVSDMNSIARFVKWKYLEGDMSKGAPYPPCSGIHVRAVCVFGAGDLQFMLGKHHLFANKFDVDVDPTAIQCLEEHLRYKALHPESDI</sequence>
<name>A0AAD1W962_PELCU</name>
<dbReference type="Pfam" id="PF02485">
    <property type="entry name" value="Branch"/>
    <property type="match status" value="1"/>
</dbReference>
<dbReference type="GO" id="GO:0003829">
    <property type="term" value="F:beta-1,3-galactosyl-O-glycosyl-glycoprotein beta-1,6-N-acetylglucosaminyltransferase activity"/>
    <property type="evidence" value="ECO:0007669"/>
    <property type="project" value="TreeGrafter"/>
</dbReference>
<organism evidence="11 12">
    <name type="scientific">Pelobates cultripes</name>
    <name type="common">Western spadefoot toad</name>
    <dbReference type="NCBI Taxonomy" id="61616"/>
    <lineage>
        <taxon>Eukaryota</taxon>
        <taxon>Metazoa</taxon>
        <taxon>Chordata</taxon>
        <taxon>Craniata</taxon>
        <taxon>Vertebrata</taxon>
        <taxon>Euteleostomi</taxon>
        <taxon>Amphibia</taxon>
        <taxon>Batrachia</taxon>
        <taxon>Anura</taxon>
        <taxon>Pelobatoidea</taxon>
        <taxon>Pelobatidae</taxon>
        <taxon>Pelobates</taxon>
    </lineage>
</organism>
<dbReference type="EMBL" id="OW240916">
    <property type="protein sequence ID" value="CAH2294172.1"/>
    <property type="molecule type" value="Genomic_DNA"/>
</dbReference>
<keyword evidence="6" id="KW-0735">Signal-anchor</keyword>
<evidence type="ECO:0000256" key="4">
    <source>
        <dbReference type="ARBA" id="ARBA00022679"/>
    </source>
</evidence>
<reference evidence="11" key="1">
    <citation type="submission" date="2022-03" db="EMBL/GenBank/DDBJ databases">
        <authorList>
            <person name="Alioto T."/>
            <person name="Alioto T."/>
            <person name="Gomez Garrido J."/>
        </authorList>
    </citation>
    <scope>NUCLEOTIDE SEQUENCE</scope>
</reference>
<evidence type="ECO:0000256" key="2">
    <source>
        <dbReference type="ARBA" id="ARBA00004922"/>
    </source>
</evidence>